<protein>
    <submittedName>
        <fullName evidence="1">Uncharacterized protein</fullName>
    </submittedName>
</protein>
<gene>
    <name evidence="1" type="ORF">L2E82_27290</name>
</gene>
<dbReference type="EMBL" id="CM042013">
    <property type="protein sequence ID" value="KAI3737293.1"/>
    <property type="molecule type" value="Genomic_DNA"/>
</dbReference>
<reference evidence="2" key="1">
    <citation type="journal article" date="2022" name="Mol. Ecol. Resour.">
        <title>The genomes of chicory, endive, great burdock and yacon provide insights into Asteraceae palaeo-polyploidization history and plant inulin production.</title>
        <authorList>
            <person name="Fan W."/>
            <person name="Wang S."/>
            <person name="Wang H."/>
            <person name="Wang A."/>
            <person name="Jiang F."/>
            <person name="Liu H."/>
            <person name="Zhao H."/>
            <person name="Xu D."/>
            <person name="Zhang Y."/>
        </authorList>
    </citation>
    <scope>NUCLEOTIDE SEQUENCE [LARGE SCALE GENOMIC DNA]</scope>
    <source>
        <strain evidence="2">cv. Punajuju</strain>
    </source>
</reference>
<reference evidence="1 2" key="2">
    <citation type="journal article" date="2022" name="Mol. Ecol. Resour.">
        <title>The genomes of chicory, endive, great burdock and yacon provide insights into Asteraceae paleo-polyploidization history and plant inulin production.</title>
        <authorList>
            <person name="Fan W."/>
            <person name="Wang S."/>
            <person name="Wang H."/>
            <person name="Wang A."/>
            <person name="Jiang F."/>
            <person name="Liu H."/>
            <person name="Zhao H."/>
            <person name="Xu D."/>
            <person name="Zhang Y."/>
        </authorList>
    </citation>
    <scope>NUCLEOTIDE SEQUENCE [LARGE SCALE GENOMIC DNA]</scope>
    <source>
        <strain evidence="2">cv. Punajuju</strain>
        <tissue evidence="1">Leaves</tissue>
    </source>
</reference>
<sequence>MSFHDAYQSRICSRQSVGSPKTNNLGDDDSLARLASHREQDSLSNFDQSIEKDIARQIKEAIELSHKNQATASSHRTGNSESRSLELRFSNDMVPMFLTGDHIKAIGGVPLEVTLVDSHTTQAVKSGPGASGRVEIVVLESQIDGVTGEDVKSNCILVWQMEGSKSNRVDNFFLNLIQGTALLRMVSFARNEKWTKKSKLRLGAKFVDDFNGLQIKEAKTGTFLLKYCRTKGEQ</sequence>
<evidence type="ECO:0000313" key="1">
    <source>
        <dbReference type="EMBL" id="KAI3737293.1"/>
    </source>
</evidence>
<accession>A0ACB9CSY5</accession>
<evidence type="ECO:0000313" key="2">
    <source>
        <dbReference type="Proteomes" id="UP001055811"/>
    </source>
</evidence>
<keyword evidence="2" id="KW-1185">Reference proteome</keyword>
<dbReference type="Proteomes" id="UP001055811">
    <property type="component" value="Linkage Group LG05"/>
</dbReference>
<organism evidence="1 2">
    <name type="scientific">Cichorium intybus</name>
    <name type="common">Chicory</name>
    <dbReference type="NCBI Taxonomy" id="13427"/>
    <lineage>
        <taxon>Eukaryota</taxon>
        <taxon>Viridiplantae</taxon>
        <taxon>Streptophyta</taxon>
        <taxon>Embryophyta</taxon>
        <taxon>Tracheophyta</taxon>
        <taxon>Spermatophyta</taxon>
        <taxon>Magnoliopsida</taxon>
        <taxon>eudicotyledons</taxon>
        <taxon>Gunneridae</taxon>
        <taxon>Pentapetalae</taxon>
        <taxon>asterids</taxon>
        <taxon>campanulids</taxon>
        <taxon>Asterales</taxon>
        <taxon>Asteraceae</taxon>
        <taxon>Cichorioideae</taxon>
        <taxon>Cichorieae</taxon>
        <taxon>Cichoriinae</taxon>
        <taxon>Cichorium</taxon>
    </lineage>
</organism>
<name>A0ACB9CSY5_CICIN</name>
<comment type="caution">
    <text evidence="1">The sequence shown here is derived from an EMBL/GenBank/DDBJ whole genome shotgun (WGS) entry which is preliminary data.</text>
</comment>
<proteinExistence type="predicted"/>